<dbReference type="Proteomes" id="UP000011721">
    <property type="component" value="Chromosome"/>
</dbReference>
<dbReference type="eggNOG" id="COG2206">
    <property type="taxonomic scope" value="Bacteria"/>
</dbReference>
<dbReference type="Pfam" id="PF13487">
    <property type="entry name" value="HD_5"/>
    <property type="match status" value="1"/>
</dbReference>
<dbReference type="HOGENOM" id="CLU_000445_92_1_7"/>
<dbReference type="PANTHER" id="PTHR43155">
    <property type="entry name" value="CYCLIC DI-GMP PHOSPHODIESTERASE PA4108-RELATED"/>
    <property type="match status" value="1"/>
</dbReference>
<dbReference type="KEGG" id="dsf:UWK_00372"/>
<dbReference type="InterPro" id="IPR003607">
    <property type="entry name" value="HD/PDEase_dom"/>
</dbReference>
<dbReference type="STRING" id="1167006.UWK_00372"/>
<dbReference type="Gene3D" id="1.10.3210.10">
    <property type="entry name" value="Hypothetical protein af1432"/>
    <property type="match status" value="1"/>
</dbReference>
<reference evidence="3" key="1">
    <citation type="journal article" date="2013" name="Stand. Genomic Sci.">
        <title>Complete genome sequence of Desulfocapsa sulfexigens, a marine deltaproteobacterium specialized in disproportionating inorganic sulfur compounds.</title>
        <authorList>
            <person name="Finster K.W."/>
            <person name="Kjeldsen K.U."/>
            <person name="Kube M."/>
            <person name="Reinhardt R."/>
            <person name="Mussmann M."/>
            <person name="Amann R."/>
            <person name="Schreiber L."/>
        </authorList>
    </citation>
    <scope>NUCLEOTIDE SEQUENCE [LARGE SCALE GENOMIC DNA]</scope>
    <source>
        <strain evidence="3">DSM 10523 / SB164P1</strain>
    </source>
</reference>
<dbReference type="PANTHER" id="PTHR43155:SF2">
    <property type="entry name" value="CYCLIC DI-GMP PHOSPHODIESTERASE PA4108"/>
    <property type="match status" value="1"/>
</dbReference>
<proteinExistence type="predicted"/>
<gene>
    <name evidence="2" type="ordered locus">UWK_00372</name>
</gene>
<evidence type="ECO:0000259" key="1">
    <source>
        <dbReference type="PROSITE" id="PS51832"/>
    </source>
</evidence>
<dbReference type="OrthoDB" id="9764337at2"/>
<dbReference type="SMART" id="SM00471">
    <property type="entry name" value="HDc"/>
    <property type="match status" value="1"/>
</dbReference>
<dbReference type="InterPro" id="IPR037522">
    <property type="entry name" value="HD_GYP_dom"/>
</dbReference>
<dbReference type="EMBL" id="CP003985">
    <property type="protein sequence ID" value="AGF76957.1"/>
    <property type="molecule type" value="Genomic_DNA"/>
</dbReference>
<dbReference type="PROSITE" id="PS51832">
    <property type="entry name" value="HD_GYP"/>
    <property type="match status" value="1"/>
</dbReference>
<feature type="domain" description="HD-GYP" evidence="1">
    <location>
        <begin position="211"/>
        <end position="403"/>
    </location>
</feature>
<dbReference type="RefSeq" id="WP_015402655.1">
    <property type="nucleotide sequence ID" value="NC_020304.1"/>
</dbReference>
<organism evidence="2 3">
    <name type="scientific">Desulfocapsa sulfexigens (strain DSM 10523 / SB164P1)</name>
    <dbReference type="NCBI Taxonomy" id="1167006"/>
    <lineage>
        <taxon>Bacteria</taxon>
        <taxon>Pseudomonadati</taxon>
        <taxon>Thermodesulfobacteriota</taxon>
        <taxon>Desulfobulbia</taxon>
        <taxon>Desulfobulbales</taxon>
        <taxon>Desulfocapsaceae</taxon>
        <taxon>Desulfocapsa</taxon>
    </lineage>
</organism>
<accession>M1P5K8</accession>
<keyword evidence="3" id="KW-1185">Reference proteome</keyword>
<dbReference type="SUPFAM" id="SSF109604">
    <property type="entry name" value="HD-domain/PDEase-like"/>
    <property type="match status" value="1"/>
</dbReference>
<evidence type="ECO:0000313" key="3">
    <source>
        <dbReference type="Proteomes" id="UP000011721"/>
    </source>
</evidence>
<protein>
    <submittedName>
        <fullName evidence="2">HD-GYP domain-containing protein</fullName>
    </submittedName>
</protein>
<dbReference type="AlphaFoldDB" id="M1P5K8"/>
<sequence>MIPLGIKKQNRSQQQIFNTLYLLRIVISNTRLYSPDHPKTIEMIAEAYRSLNKTLQTTRELTLLIIDNDIIINDKAIRPEEADYFALFITVLKQKEISHIVFRKGITLKELSRFLFDLASSAGKTVYTSPTISSGKLGLVEDHRSSLSPGDPLLATNNLAKPGDEPLNLIAKLKSLSNEQLVLAQELYFSIRKKQDCDLRGVQDSISNFVKLFSRNLNPLSLLTTLKTSDEYTFTHVINVCILTLAQAESLGFTDQHLYDIGITATLYDIGKTFVAEEILNKPGNLDIEEQKLVKAHAVKGAGYLLNLNDAPKLAVLAALEHHIRFDGGGYPAIGKTWTPNIVSQMIAIADTYDAMRCSRPYRKASSEKLIRNLLVKEKGLSFHPFLVDNFISIISKNQVLPK</sequence>
<name>M1P5K8_DESSD</name>
<evidence type="ECO:0000313" key="2">
    <source>
        <dbReference type="EMBL" id="AGF76957.1"/>
    </source>
</evidence>
<dbReference type="CDD" id="cd00077">
    <property type="entry name" value="HDc"/>
    <property type="match status" value="1"/>
</dbReference>